<dbReference type="SUPFAM" id="SSF51182">
    <property type="entry name" value="RmlC-like cupins"/>
    <property type="match status" value="1"/>
</dbReference>
<dbReference type="Pfam" id="PF07883">
    <property type="entry name" value="Cupin_2"/>
    <property type="match status" value="1"/>
</dbReference>
<protein>
    <submittedName>
        <fullName evidence="3">Cupin domain</fullName>
    </submittedName>
</protein>
<comment type="caution">
    <text evidence="3">The sequence shown here is derived from an EMBL/GenBank/DDBJ whole genome shotgun (WGS) entry which is preliminary data.</text>
</comment>
<dbReference type="CDD" id="cd02238">
    <property type="entry name" value="cupin_KdgF"/>
    <property type="match status" value="1"/>
</dbReference>
<feature type="domain" description="Cupin type-2" evidence="2">
    <location>
        <begin position="69"/>
        <end position="128"/>
    </location>
</feature>
<accession>A0A3D9Z9S5</accession>
<evidence type="ECO:0000256" key="1">
    <source>
        <dbReference type="SAM" id="MobiDB-lite"/>
    </source>
</evidence>
<name>A0A3D9Z9S5_9HYPH</name>
<organism evidence="3 4">
    <name type="scientific">Methylovirgula ligni</name>
    <dbReference type="NCBI Taxonomy" id="569860"/>
    <lineage>
        <taxon>Bacteria</taxon>
        <taxon>Pseudomonadati</taxon>
        <taxon>Pseudomonadota</taxon>
        <taxon>Alphaproteobacteria</taxon>
        <taxon>Hyphomicrobiales</taxon>
        <taxon>Beijerinckiaceae</taxon>
        <taxon>Methylovirgula</taxon>
    </lineage>
</organism>
<dbReference type="PANTHER" id="PTHR40112">
    <property type="entry name" value="H2HPP ISOMERASE"/>
    <property type="match status" value="1"/>
</dbReference>
<evidence type="ECO:0000259" key="2">
    <source>
        <dbReference type="Pfam" id="PF07883"/>
    </source>
</evidence>
<dbReference type="RefSeq" id="WP_115836144.1">
    <property type="nucleotide sequence ID" value="NZ_CP025086.1"/>
</dbReference>
<evidence type="ECO:0000313" key="4">
    <source>
        <dbReference type="Proteomes" id="UP000256900"/>
    </source>
</evidence>
<dbReference type="InterPro" id="IPR011051">
    <property type="entry name" value="RmlC_Cupin_sf"/>
</dbReference>
<reference evidence="3 4" key="1">
    <citation type="submission" date="2018-08" db="EMBL/GenBank/DDBJ databases">
        <title>Genomic Encyclopedia of Type Strains, Phase IV (KMG-IV): sequencing the most valuable type-strain genomes for metagenomic binning, comparative biology and taxonomic classification.</title>
        <authorList>
            <person name="Goeker M."/>
        </authorList>
    </citation>
    <scope>NUCLEOTIDE SEQUENCE [LARGE SCALE GENOMIC DNA]</scope>
    <source>
        <strain evidence="3 4">BW863</strain>
    </source>
</reference>
<dbReference type="InterPro" id="IPR013096">
    <property type="entry name" value="Cupin_2"/>
</dbReference>
<gene>
    <name evidence="3" type="ORF">DES32_1656</name>
</gene>
<feature type="region of interest" description="Disordered" evidence="1">
    <location>
        <begin position="1"/>
        <end position="24"/>
    </location>
</feature>
<dbReference type="EMBL" id="QUMO01000002">
    <property type="protein sequence ID" value="REF88016.1"/>
    <property type="molecule type" value="Genomic_DNA"/>
</dbReference>
<dbReference type="AlphaFoldDB" id="A0A3D9Z9S5"/>
<dbReference type="PANTHER" id="PTHR40112:SF1">
    <property type="entry name" value="H2HPP ISOMERASE"/>
    <property type="match status" value="1"/>
</dbReference>
<dbReference type="Gene3D" id="2.60.120.10">
    <property type="entry name" value="Jelly Rolls"/>
    <property type="match status" value="1"/>
</dbReference>
<dbReference type="InterPro" id="IPR052535">
    <property type="entry name" value="Bacilysin_H2HPP_isomerase"/>
</dbReference>
<dbReference type="Proteomes" id="UP000256900">
    <property type="component" value="Unassembled WGS sequence"/>
</dbReference>
<dbReference type="OrthoDB" id="9811153at2"/>
<evidence type="ECO:0000313" key="3">
    <source>
        <dbReference type="EMBL" id="REF88016.1"/>
    </source>
</evidence>
<sequence>MTKEFSLAPSLLSPPDVTDAPGRGIDPNISGHIAALPNLYELDAQPVEEMSALISRQYLHGAHSTFVKWRMKKGAIVPLHHHINEQITWITEGACEVYSQGKKYLLRAGSLFIIPPNVPHEFHFTEDTIDIDIFSPQRQDWIDGTVNYYAKK</sequence>
<proteinExistence type="predicted"/>
<dbReference type="InterPro" id="IPR014710">
    <property type="entry name" value="RmlC-like_jellyroll"/>
</dbReference>
<keyword evidence="4" id="KW-1185">Reference proteome</keyword>